<dbReference type="Pfam" id="PF13920">
    <property type="entry name" value="zf-C3HC4_3"/>
    <property type="match status" value="1"/>
</dbReference>
<name>A0A0D9X1U8_9ORYZ</name>
<dbReference type="AlphaFoldDB" id="A0A0D9X1U8"/>
<proteinExistence type="predicted"/>
<evidence type="ECO:0000256" key="1">
    <source>
        <dbReference type="PROSITE-ProRule" id="PRU00175"/>
    </source>
</evidence>
<dbReference type="STRING" id="77586.A0A0D9X1U8"/>
<dbReference type="EnsemblPlants" id="LPERR07G20210.1">
    <property type="protein sequence ID" value="LPERR07G20210.1"/>
    <property type="gene ID" value="LPERR07G20210"/>
</dbReference>
<evidence type="ECO:0000313" key="5">
    <source>
        <dbReference type="Proteomes" id="UP000032180"/>
    </source>
</evidence>
<reference evidence="4" key="3">
    <citation type="submission" date="2015-04" db="UniProtKB">
        <authorList>
            <consortium name="EnsemblPlants"/>
        </authorList>
    </citation>
    <scope>IDENTIFICATION</scope>
</reference>
<evidence type="ECO:0000313" key="4">
    <source>
        <dbReference type="EnsemblPlants" id="LPERR07G20210.1"/>
    </source>
</evidence>
<dbReference type="PROSITE" id="PS50089">
    <property type="entry name" value="ZF_RING_2"/>
    <property type="match status" value="1"/>
</dbReference>
<sequence>MEMTELHPNTTSHVINIAAAGGICAVCMEPLEYTAIGPCGHGEICPSCSLHIRVFHNNRLCCICRTLCRVVAVVTVTTGGGGGWDAVAARLLRSAATGAYAQFEGRVGEKGSYWWYHAGMEAFFDDERQYAAARAAARLGPPPCGDAKENPPPPPAAPMRAGGGNSRVRDQREAGFPVSD</sequence>
<keyword evidence="1" id="KW-0863">Zinc-finger</keyword>
<feature type="domain" description="RING-type" evidence="3">
    <location>
        <begin position="24"/>
        <end position="65"/>
    </location>
</feature>
<feature type="compositionally biased region" description="Pro residues" evidence="2">
    <location>
        <begin position="141"/>
        <end position="157"/>
    </location>
</feature>
<dbReference type="Gramene" id="LPERR07G20210.1">
    <property type="protein sequence ID" value="LPERR07G20210.1"/>
    <property type="gene ID" value="LPERR07G20210"/>
</dbReference>
<organism evidence="4 5">
    <name type="scientific">Leersia perrieri</name>
    <dbReference type="NCBI Taxonomy" id="77586"/>
    <lineage>
        <taxon>Eukaryota</taxon>
        <taxon>Viridiplantae</taxon>
        <taxon>Streptophyta</taxon>
        <taxon>Embryophyta</taxon>
        <taxon>Tracheophyta</taxon>
        <taxon>Spermatophyta</taxon>
        <taxon>Magnoliopsida</taxon>
        <taxon>Liliopsida</taxon>
        <taxon>Poales</taxon>
        <taxon>Poaceae</taxon>
        <taxon>BOP clade</taxon>
        <taxon>Oryzoideae</taxon>
        <taxon>Oryzeae</taxon>
        <taxon>Oryzinae</taxon>
        <taxon>Leersia</taxon>
    </lineage>
</organism>
<dbReference type="HOGENOM" id="CLU_098824_0_0_1"/>
<dbReference type="Proteomes" id="UP000032180">
    <property type="component" value="Chromosome 7"/>
</dbReference>
<reference evidence="5" key="2">
    <citation type="submission" date="2013-12" db="EMBL/GenBank/DDBJ databases">
        <authorList>
            <person name="Yu Y."/>
            <person name="Lee S."/>
            <person name="de Baynast K."/>
            <person name="Wissotski M."/>
            <person name="Liu L."/>
            <person name="Talag J."/>
            <person name="Goicoechea J."/>
            <person name="Angelova A."/>
            <person name="Jetty R."/>
            <person name="Kudrna D."/>
            <person name="Golser W."/>
            <person name="Rivera L."/>
            <person name="Zhang J."/>
            <person name="Wing R."/>
        </authorList>
    </citation>
    <scope>NUCLEOTIDE SEQUENCE</scope>
</reference>
<dbReference type="GO" id="GO:0016567">
    <property type="term" value="P:protein ubiquitination"/>
    <property type="evidence" value="ECO:0007669"/>
    <property type="project" value="TreeGrafter"/>
</dbReference>
<dbReference type="GO" id="GO:0061630">
    <property type="term" value="F:ubiquitin protein ligase activity"/>
    <property type="evidence" value="ECO:0007669"/>
    <property type="project" value="InterPro"/>
</dbReference>
<accession>A0A0D9X1U8</accession>
<dbReference type="GO" id="GO:0008270">
    <property type="term" value="F:zinc ion binding"/>
    <property type="evidence" value="ECO:0007669"/>
    <property type="project" value="UniProtKB-KW"/>
</dbReference>
<dbReference type="eggNOG" id="KOG2231">
    <property type="taxonomic scope" value="Eukaryota"/>
</dbReference>
<dbReference type="GO" id="GO:0072344">
    <property type="term" value="P:rescue of stalled ribosome"/>
    <property type="evidence" value="ECO:0007669"/>
    <property type="project" value="InterPro"/>
</dbReference>
<reference evidence="4 5" key="1">
    <citation type="submission" date="2012-08" db="EMBL/GenBank/DDBJ databases">
        <title>Oryza genome evolution.</title>
        <authorList>
            <person name="Wing R.A."/>
        </authorList>
    </citation>
    <scope>NUCLEOTIDE SEQUENCE</scope>
</reference>
<dbReference type="InterPro" id="IPR001841">
    <property type="entry name" value="Znf_RING"/>
</dbReference>
<protein>
    <recommendedName>
        <fullName evidence="3">RING-type domain-containing protein</fullName>
    </recommendedName>
</protein>
<dbReference type="PANTHER" id="PTHR22938:SF15">
    <property type="entry name" value="OS01G0568000 PROTEIN"/>
    <property type="match status" value="1"/>
</dbReference>
<dbReference type="InterPro" id="IPR044288">
    <property type="entry name" value="ZNF598/HEL2"/>
</dbReference>
<evidence type="ECO:0000256" key="2">
    <source>
        <dbReference type="SAM" id="MobiDB-lite"/>
    </source>
</evidence>
<dbReference type="GO" id="GO:0043022">
    <property type="term" value="F:ribosome binding"/>
    <property type="evidence" value="ECO:0007669"/>
    <property type="project" value="TreeGrafter"/>
</dbReference>
<keyword evidence="5" id="KW-1185">Reference proteome</keyword>
<keyword evidence="1" id="KW-0862">Zinc</keyword>
<keyword evidence="1" id="KW-0479">Metal-binding</keyword>
<feature type="region of interest" description="Disordered" evidence="2">
    <location>
        <begin position="141"/>
        <end position="180"/>
    </location>
</feature>
<evidence type="ECO:0000259" key="3">
    <source>
        <dbReference type="PROSITE" id="PS50089"/>
    </source>
</evidence>
<dbReference type="PANTHER" id="PTHR22938">
    <property type="entry name" value="ZINC FINGER PROTEIN 598"/>
    <property type="match status" value="1"/>
</dbReference>